<sequence length="303" mass="35187">MWRRGGPSKSTPTSVQCQKCLKRGHYSYECKASAQERPYIPRPSRTQQLFNPKLQPKLTNAVPDDIEKKKGVADKILAEKEAERARKQELERDEEDELSVKGSPPPRRHRSPSYDSVSSISTRSRSPAPRRSPSPPRRERVSRDWELSSLVPPIRPRSLGPGERFSREPSASLERDYPPRRRSPSPRRPRSPRRYRDFDDEQEPERASRHVPYGRDAEQASHKRRVYPKSRSRSPVHSPPRHDHRGPSDGPRNQYRDRDDYHLRERNAAPLQQQKQSAPPPRERSLSPFSKRLALTQSMNLGR</sequence>
<accession>A0AAN6VYG6</accession>
<gene>
    <name evidence="2" type="ORF">QBC36DRAFT_338843</name>
</gene>
<proteinExistence type="predicted"/>
<feature type="compositionally biased region" description="Basic and acidic residues" evidence="1">
    <location>
        <begin position="254"/>
        <end position="267"/>
    </location>
</feature>
<evidence type="ECO:0000313" key="3">
    <source>
        <dbReference type="Proteomes" id="UP001302321"/>
    </source>
</evidence>
<reference evidence="2" key="2">
    <citation type="submission" date="2023-05" db="EMBL/GenBank/DDBJ databases">
        <authorList>
            <consortium name="Lawrence Berkeley National Laboratory"/>
            <person name="Steindorff A."/>
            <person name="Hensen N."/>
            <person name="Bonometti L."/>
            <person name="Westerberg I."/>
            <person name="Brannstrom I.O."/>
            <person name="Guillou S."/>
            <person name="Cros-Aarteil S."/>
            <person name="Calhoun S."/>
            <person name="Haridas S."/>
            <person name="Kuo A."/>
            <person name="Mondo S."/>
            <person name="Pangilinan J."/>
            <person name="Riley R."/>
            <person name="Labutti K."/>
            <person name="Andreopoulos B."/>
            <person name="Lipzen A."/>
            <person name="Chen C."/>
            <person name="Yanf M."/>
            <person name="Daum C."/>
            <person name="Ng V."/>
            <person name="Clum A."/>
            <person name="Ohm R."/>
            <person name="Martin F."/>
            <person name="Silar P."/>
            <person name="Natvig D."/>
            <person name="Lalanne C."/>
            <person name="Gautier V."/>
            <person name="Ament-Velasquez S.L."/>
            <person name="Kruys A."/>
            <person name="Hutchinson M.I."/>
            <person name="Powell A.J."/>
            <person name="Barry K."/>
            <person name="Miller A.N."/>
            <person name="Grigoriev I.V."/>
            <person name="Debuchy R."/>
            <person name="Gladieux P."/>
            <person name="Thoren M.H."/>
            <person name="Johannesson H."/>
        </authorList>
    </citation>
    <scope>NUCLEOTIDE SEQUENCE</scope>
    <source>
        <strain evidence="2">CBS 892.96</strain>
    </source>
</reference>
<dbReference type="EMBL" id="MU866476">
    <property type="protein sequence ID" value="KAK4172005.1"/>
    <property type="molecule type" value="Genomic_DNA"/>
</dbReference>
<dbReference type="AlphaFoldDB" id="A0AAN6VYG6"/>
<dbReference type="Pfam" id="PF13917">
    <property type="entry name" value="zf-CCHC_3"/>
    <property type="match status" value="1"/>
</dbReference>
<organism evidence="2 3">
    <name type="scientific">Triangularia setosa</name>
    <dbReference type="NCBI Taxonomy" id="2587417"/>
    <lineage>
        <taxon>Eukaryota</taxon>
        <taxon>Fungi</taxon>
        <taxon>Dikarya</taxon>
        <taxon>Ascomycota</taxon>
        <taxon>Pezizomycotina</taxon>
        <taxon>Sordariomycetes</taxon>
        <taxon>Sordariomycetidae</taxon>
        <taxon>Sordariales</taxon>
        <taxon>Podosporaceae</taxon>
        <taxon>Triangularia</taxon>
    </lineage>
</organism>
<name>A0AAN6VYG6_9PEZI</name>
<feature type="compositionally biased region" description="Low complexity" evidence="1">
    <location>
        <begin position="118"/>
        <end position="129"/>
    </location>
</feature>
<keyword evidence="3" id="KW-1185">Reference proteome</keyword>
<feature type="compositionally biased region" description="Basic and acidic residues" evidence="1">
    <location>
        <begin position="204"/>
        <end position="221"/>
    </location>
</feature>
<feature type="compositionally biased region" description="Basic and acidic residues" evidence="1">
    <location>
        <begin position="136"/>
        <end position="146"/>
    </location>
</feature>
<evidence type="ECO:0000256" key="1">
    <source>
        <dbReference type="SAM" id="MobiDB-lite"/>
    </source>
</evidence>
<feature type="compositionally biased region" description="Basic residues" evidence="1">
    <location>
        <begin position="222"/>
        <end position="234"/>
    </location>
</feature>
<feature type="compositionally biased region" description="Basic residues" evidence="1">
    <location>
        <begin position="180"/>
        <end position="193"/>
    </location>
</feature>
<reference evidence="2" key="1">
    <citation type="journal article" date="2023" name="Mol. Phylogenet. Evol.">
        <title>Genome-scale phylogeny and comparative genomics of the fungal order Sordariales.</title>
        <authorList>
            <person name="Hensen N."/>
            <person name="Bonometti L."/>
            <person name="Westerberg I."/>
            <person name="Brannstrom I.O."/>
            <person name="Guillou S."/>
            <person name="Cros-Aarteil S."/>
            <person name="Calhoun S."/>
            <person name="Haridas S."/>
            <person name="Kuo A."/>
            <person name="Mondo S."/>
            <person name="Pangilinan J."/>
            <person name="Riley R."/>
            <person name="LaButti K."/>
            <person name="Andreopoulos B."/>
            <person name="Lipzen A."/>
            <person name="Chen C."/>
            <person name="Yan M."/>
            <person name="Daum C."/>
            <person name="Ng V."/>
            <person name="Clum A."/>
            <person name="Steindorff A."/>
            <person name="Ohm R.A."/>
            <person name="Martin F."/>
            <person name="Silar P."/>
            <person name="Natvig D.O."/>
            <person name="Lalanne C."/>
            <person name="Gautier V."/>
            <person name="Ament-Velasquez S.L."/>
            <person name="Kruys A."/>
            <person name="Hutchinson M.I."/>
            <person name="Powell A.J."/>
            <person name="Barry K."/>
            <person name="Miller A.N."/>
            <person name="Grigoriev I.V."/>
            <person name="Debuchy R."/>
            <person name="Gladieux P."/>
            <person name="Hiltunen Thoren M."/>
            <person name="Johannesson H."/>
        </authorList>
    </citation>
    <scope>NUCLEOTIDE SEQUENCE</scope>
    <source>
        <strain evidence="2">CBS 892.96</strain>
    </source>
</reference>
<dbReference type="Proteomes" id="UP001302321">
    <property type="component" value="Unassembled WGS sequence"/>
</dbReference>
<feature type="region of interest" description="Disordered" evidence="1">
    <location>
        <begin position="34"/>
        <end position="303"/>
    </location>
</feature>
<protein>
    <submittedName>
        <fullName evidence="2">Zinc knuckle-domain-containing protein</fullName>
    </submittedName>
</protein>
<evidence type="ECO:0000313" key="2">
    <source>
        <dbReference type="EMBL" id="KAK4172005.1"/>
    </source>
</evidence>
<comment type="caution">
    <text evidence="2">The sequence shown here is derived from an EMBL/GenBank/DDBJ whole genome shotgun (WGS) entry which is preliminary data.</text>
</comment>
<feature type="compositionally biased region" description="Basic and acidic residues" evidence="1">
    <location>
        <begin position="65"/>
        <end position="90"/>
    </location>
</feature>